<reference evidence="1 2" key="1">
    <citation type="submission" date="2018-09" db="EMBL/GenBank/DDBJ databases">
        <title>Zymobacter palmae IAM14233 (=T109) whole genome analysis.</title>
        <authorList>
            <person name="Yanase H."/>
        </authorList>
    </citation>
    <scope>NUCLEOTIDE SEQUENCE [LARGE SCALE GENOMIC DNA]</scope>
    <source>
        <strain evidence="1 2">IAM14233</strain>
    </source>
</reference>
<dbReference type="RefSeq" id="WP_145984457.1">
    <property type="nucleotide sequence ID" value="NZ_AP018933.1"/>
</dbReference>
<evidence type="ECO:0000313" key="1">
    <source>
        <dbReference type="EMBL" id="BBG28956.1"/>
    </source>
</evidence>
<dbReference type="GO" id="GO:0016829">
    <property type="term" value="F:lyase activity"/>
    <property type="evidence" value="ECO:0007669"/>
    <property type="project" value="UniProtKB-KW"/>
</dbReference>
<dbReference type="OrthoDB" id="9768878at2"/>
<keyword evidence="1" id="KW-0456">Lyase</keyword>
<keyword evidence="2" id="KW-1185">Reference proteome</keyword>
<dbReference type="Gene3D" id="1.20.200.10">
    <property type="entry name" value="Fumarase/aspartase (Central domain)"/>
    <property type="match status" value="1"/>
</dbReference>
<dbReference type="InterPro" id="IPR008948">
    <property type="entry name" value="L-Aspartase-like"/>
</dbReference>
<dbReference type="KEGG" id="zpl:ZBT109_0158"/>
<accession>A0A348HBF4</accession>
<gene>
    <name evidence="1" type="ORF">ZBT109_0158</name>
</gene>
<protein>
    <submittedName>
        <fullName evidence="1">Adenylosuccinate lyase</fullName>
    </submittedName>
</protein>
<proteinExistence type="predicted"/>
<dbReference type="EMBL" id="AP018933">
    <property type="protein sequence ID" value="BBG28956.1"/>
    <property type="molecule type" value="Genomic_DNA"/>
</dbReference>
<organism evidence="1 2">
    <name type="scientific">Zymobacter palmae</name>
    <dbReference type="NCBI Taxonomy" id="33074"/>
    <lineage>
        <taxon>Bacteria</taxon>
        <taxon>Pseudomonadati</taxon>
        <taxon>Pseudomonadota</taxon>
        <taxon>Gammaproteobacteria</taxon>
        <taxon>Oceanospirillales</taxon>
        <taxon>Halomonadaceae</taxon>
        <taxon>Zymobacter group</taxon>
        <taxon>Zymobacter</taxon>
    </lineage>
</organism>
<dbReference type="SUPFAM" id="SSF48557">
    <property type="entry name" value="L-aspartase-like"/>
    <property type="match status" value="1"/>
</dbReference>
<dbReference type="Proteomes" id="UP000267342">
    <property type="component" value="Chromosome"/>
</dbReference>
<dbReference type="AlphaFoldDB" id="A0A348HBF4"/>
<sequence>MIATKMLSVPAHRQSWQVARILAPLARHHQYTPISGHKALPTTFGFKVAVWLDEFLRHLTRLSEI</sequence>
<evidence type="ECO:0000313" key="2">
    <source>
        <dbReference type="Proteomes" id="UP000267342"/>
    </source>
</evidence>
<name>A0A348HBF4_9GAMM</name>